<keyword evidence="3" id="KW-0158">Chromosome</keyword>
<comment type="similarity">
    <text evidence="2">Belongs to the NUF2 family.</text>
</comment>
<evidence type="ECO:0000256" key="6">
    <source>
        <dbReference type="ARBA" id="ARBA00023054"/>
    </source>
</evidence>
<dbReference type="Proteomes" id="UP000541444">
    <property type="component" value="Unassembled WGS sequence"/>
</dbReference>
<evidence type="ECO:0000259" key="10">
    <source>
        <dbReference type="Pfam" id="PF03800"/>
    </source>
</evidence>
<dbReference type="InterPro" id="IPR005549">
    <property type="entry name" value="Kinetochore_Nuf2_N"/>
</dbReference>
<evidence type="ECO:0000256" key="7">
    <source>
        <dbReference type="ARBA" id="ARBA00023306"/>
    </source>
</evidence>
<keyword evidence="5" id="KW-0498">Mitosis</keyword>
<dbReference type="Pfam" id="PF03800">
    <property type="entry name" value="Nuf2"/>
    <property type="match status" value="1"/>
</dbReference>
<name>A0A7J7MDA4_9MAGN</name>
<evidence type="ECO:0000256" key="4">
    <source>
        <dbReference type="ARBA" id="ARBA00022618"/>
    </source>
</evidence>
<comment type="caution">
    <text evidence="11">The sequence shown here is derived from an EMBL/GenBank/DDBJ whole genome shotgun (WGS) entry which is preliminary data.</text>
</comment>
<feature type="domain" description="Kinetochore protein Nuf2 N-terminal" evidence="10">
    <location>
        <begin position="9"/>
        <end position="149"/>
    </location>
</feature>
<keyword evidence="12" id="KW-1185">Reference proteome</keyword>
<proteinExistence type="inferred from homology"/>
<feature type="coiled-coil region" evidence="9">
    <location>
        <begin position="142"/>
        <end position="204"/>
    </location>
</feature>
<sequence>MASSSYSADVFSRKEIIALLSRFQILGTEIANIREENLTNPSPDTVYLIYARLLIFVDSLQDDDSGQVEFVALEQLENPDFHRDSVHVFNFLRKIKELVAAVRVPFDFCLKDLIKPETRRTAVFMSAILNFCLYRESKMELMEVHVNEVNQHEERHQELQTRFSELNNEIANLNGATESEQPYVQELETEVRELRQSIHNLNSHQQSLKASFNTLKDKTNDIQEKISKANFTLIQSAQENAKLQSKIVQSPDKLQAALGVKKSILAEAKNSERSARQSFQEKTATLEVYEKALKKMSKHLVKMQAIQEQVGMYITIFPLIKLLAVNSAKTIDKDTKALKAKLSNEKVLEMSLEAKLVERQGKVEQLEESFKVFEKERDLKHDEASTKLSKVKLEVESKKHNNEMKERKIEAMVEEAGGINMEIDSVKDSAVSTQQELLRKAEAIVSEFHNYWESSEAAMQRIEAGLERGTESMFPH</sequence>
<keyword evidence="8" id="KW-0137">Centromere</keyword>
<protein>
    <recommendedName>
        <fullName evidence="10">Kinetochore protein Nuf2 N-terminal domain-containing protein</fullName>
    </recommendedName>
</protein>
<evidence type="ECO:0000256" key="5">
    <source>
        <dbReference type="ARBA" id="ARBA00022776"/>
    </source>
</evidence>
<dbReference type="InterPro" id="IPR038275">
    <property type="entry name" value="Nuf2_N_sf"/>
</dbReference>
<comment type="subcellular location">
    <subcellularLocation>
        <location evidence="1">Chromosome</location>
        <location evidence="1">Centromere</location>
    </subcellularLocation>
</comment>
<dbReference type="EMBL" id="JACGCM010001609">
    <property type="protein sequence ID" value="KAF6152770.1"/>
    <property type="molecule type" value="Genomic_DNA"/>
</dbReference>
<evidence type="ECO:0000256" key="9">
    <source>
        <dbReference type="SAM" id="Coils"/>
    </source>
</evidence>
<evidence type="ECO:0000256" key="2">
    <source>
        <dbReference type="ARBA" id="ARBA00005498"/>
    </source>
</evidence>
<dbReference type="AlphaFoldDB" id="A0A7J7MDA4"/>
<organism evidence="11 12">
    <name type="scientific">Kingdonia uniflora</name>
    <dbReference type="NCBI Taxonomy" id="39325"/>
    <lineage>
        <taxon>Eukaryota</taxon>
        <taxon>Viridiplantae</taxon>
        <taxon>Streptophyta</taxon>
        <taxon>Embryophyta</taxon>
        <taxon>Tracheophyta</taxon>
        <taxon>Spermatophyta</taxon>
        <taxon>Magnoliopsida</taxon>
        <taxon>Ranunculales</taxon>
        <taxon>Circaeasteraceae</taxon>
        <taxon>Kingdonia</taxon>
    </lineage>
</organism>
<dbReference type="OrthoDB" id="8194677at2759"/>
<dbReference type="Gene3D" id="1.10.418.60">
    <property type="entry name" value="Ncd80 complex, Nuf2 subunit"/>
    <property type="match status" value="1"/>
</dbReference>
<keyword evidence="7" id="KW-0131">Cell cycle</keyword>
<dbReference type="GO" id="GO:0051301">
    <property type="term" value="P:cell division"/>
    <property type="evidence" value="ECO:0007669"/>
    <property type="project" value="UniProtKB-KW"/>
</dbReference>
<accession>A0A7J7MDA4</accession>
<evidence type="ECO:0000313" key="11">
    <source>
        <dbReference type="EMBL" id="KAF6152770.1"/>
    </source>
</evidence>
<evidence type="ECO:0000256" key="1">
    <source>
        <dbReference type="ARBA" id="ARBA00004584"/>
    </source>
</evidence>
<dbReference type="PANTHER" id="PTHR48441">
    <property type="match status" value="1"/>
</dbReference>
<evidence type="ECO:0000313" key="12">
    <source>
        <dbReference type="Proteomes" id="UP000541444"/>
    </source>
</evidence>
<reference evidence="11 12" key="1">
    <citation type="journal article" date="2020" name="IScience">
        <title>Genome Sequencing of the Endangered Kingdonia uniflora (Circaeasteraceae, Ranunculales) Reveals Potential Mechanisms of Evolutionary Specialization.</title>
        <authorList>
            <person name="Sun Y."/>
            <person name="Deng T."/>
            <person name="Zhang A."/>
            <person name="Moore M.J."/>
            <person name="Landis J.B."/>
            <person name="Lin N."/>
            <person name="Zhang H."/>
            <person name="Zhang X."/>
            <person name="Huang J."/>
            <person name="Zhang X."/>
            <person name="Sun H."/>
            <person name="Wang H."/>
        </authorList>
    </citation>
    <scope>NUCLEOTIDE SEQUENCE [LARGE SCALE GENOMIC DNA]</scope>
    <source>
        <strain evidence="11">TB1705</strain>
        <tissue evidence="11">Leaf</tissue>
    </source>
</reference>
<evidence type="ECO:0000256" key="8">
    <source>
        <dbReference type="ARBA" id="ARBA00023328"/>
    </source>
</evidence>
<keyword evidence="6 9" id="KW-0175">Coiled coil</keyword>
<evidence type="ECO:0000256" key="3">
    <source>
        <dbReference type="ARBA" id="ARBA00022454"/>
    </source>
</evidence>
<keyword evidence="4" id="KW-0132">Cell division</keyword>
<gene>
    <name evidence="11" type="ORF">GIB67_004599</name>
</gene>
<dbReference type="PANTHER" id="PTHR48441:SF1">
    <property type="entry name" value="NT-3"/>
    <property type="match status" value="1"/>
</dbReference>
<dbReference type="GO" id="GO:0031262">
    <property type="term" value="C:Ndc80 complex"/>
    <property type="evidence" value="ECO:0007669"/>
    <property type="project" value="InterPro"/>
</dbReference>